<keyword evidence="3" id="KW-1185">Reference proteome</keyword>
<feature type="region of interest" description="Disordered" evidence="1">
    <location>
        <begin position="1"/>
        <end position="62"/>
    </location>
</feature>
<organism evidence="2 3">
    <name type="scientific">Sporothrix epigloea</name>
    <dbReference type="NCBI Taxonomy" id="1892477"/>
    <lineage>
        <taxon>Eukaryota</taxon>
        <taxon>Fungi</taxon>
        <taxon>Dikarya</taxon>
        <taxon>Ascomycota</taxon>
        <taxon>Pezizomycotina</taxon>
        <taxon>Sordariomycetes</taxon>
        <taxon>Sordariomycetidae</taxon>
        <taxon>Ophiostomatales</taxon>
        <taxon>Ophiostomataceae</taxon>
        <taxon>Sporothrix</taxon>
    </lineage>
</organism>
<feature type="compositionally biased region" description="Low complexity" evidence="1">
    <location>
        <begin position="9"/>
        <end position="20"/>
    </location>
</feature>
<feature type="compositionally biased region" description="Basic and acidic residues" evidence="1">
    <location>
        <begin position="427"/>
        <end position="436"/>
    </location>
</feature>
<name>A0ABP0E5Z4_9PEZI</name>
<proteinExistence type="predicted"/>
<reference evidence="2 3" key="1">
    <citation type="submission" date="2024-01" db="EMBL/GenBank/DDBJ databases">
        <authorList>
            <person name="Allen C."/>
            <person name="Tagirdzhanova G."/>
        </authorList>
    </citation>
    <scope>NUCLEOTIDE SEQUENCE [LARGE SCALE GENOMIC DNA]</scope>
    <source>
        <strain evidence="2 3">CBS 119000</strain>
    </source>
</reference>
<accession>A0ABP0E5Z4</accession>
<gene>
    <name evidence="2" type="ORF">SEPCBS119000_006372</name>
</gene>
<comment type="caution">
    <text evidence="2">The sequence shown here is derived from an EMBL/GenBank/DDBJ whole genome shotgun (WGS) entry which is preliminary data.</text>
</comment>
<sequence>MFEDQLSGVAATNNAAAVPAQPDESQSGESSSAYNTPSTTEQHEDSSHEQIDDDEDDKDESGDSIKSLLKAVADMKSKQTKILADLAASTSALRSVTVQFVQAQNSTPDLSQVSDTEPCGTEAVDSDVETIPPVIKDKTEAADVIVAQSLEATNSYWQYRREARQWDCLPYNVYDTARPSTAMIRLVFPTLIDPSQRINEEFASSWIPPDEHRLPDFSQPDDKLLASKLDEAQYEMMHNFVPMSRWGSFIALNTDYGSARATNYFRPGTSWDLCVFAMITQDCGLRNYARYREEEIAVNSVVPSGNLLEQLNKLTASYERAPLIYINSCSRLQMYLSTLDRWGPLVPEDLRTEIMVMPIGDWYCPDKYLSVLRQVSTQCRITYQKLQRLHDFNKRYFEPQEALQNSAAVRDVDHGDGTRNISRSKQSRTDKMHDEPSPLPVSSKKPQKENKGDLNAFISEEIWN</sequence>
<protein>
    <submittedName>
        <fullName evidence="2">Uncharacterized protein</fullName>
    </submittedName>
</protein>
<evidence type="ECO:0000313" key="2">
    <source>
        <dbReference type="EMBL" id="CAK7274831.1"/>
    </source>
</evidence>
<feature type="region of interest" description="Disordered" evidence="1">
    <location>
        <begin position="407"/>
        <end position="464"/>
    </location>
</feature>
<feature type="compositionally biased region" description="Basic and acidic residues" evidence="1">
    <location>
        <begin position="41"/>
        <end position="50"/>
    </location>
</feature>
<feature type="compositionally biased region" description="Acidic residues" evidence="1">
    <location>
        <begin position="51"/>
        <end position="62"/>
    </location>
</feature>
<evidence type="ECO:0000256" key="1">
    <source>
        <dbReference type="SAM" id="MobiDB-lite"/>
    </source>
</evidence>
<dbReference type="Proteomes" id="UP001642502">
    <property type="component" value="Unassembled WGS sequence"/>
</dbReference>
<feature type="compositionally biased region" description="Polar residues" evidence="1">
    <location>
        <begin position="23"/>
        <end position="40"/>
    </location>
</feature>
<dbReference type="EMBL" id="CAWUON010000161">
    <property type="protein sequence ID" value="CAK7274831.1"/>
    <property type="molecule type" value="Genomic_DNA"/>
</dbReference>
<evidence type="ECO:0000313" key="3">
    <source>
        <dbReference type="Proteomes" id="UP001642502"/>
    </source>
</evidence>